<name>A0A0G1BZQ8_9BACT</name>
<dbReference type="STRING" id="1618369.UV54_C0055G0002"/>
<protein>
    <submittedName>
        <fullName evidence="8">Export protein</fullName>
    </submittedName>
</protein>
<comment type="caution">
    <text evidence="8">The sequence shown here is derived from an EMBL/GenBank/DDBJ whole genome shotgun (WGS) entry which is preliminary data.</text>
</comment>
<sequence length="403" mass="44703">MTLTKVSFQGAFWLGLLKIVIKVFSLIKLVVVARILSPTDLGWFGIVLLPYGLVEVMTESGINQALIQTKKEPKDYLSSAWLAFIFRGILIGGLLYLSAPLVSRFYGQDLNLLIRLISLTPVLKGLMNPAVVLFRRNLEFKKEFYFQALASVVESVATIFLVLSFKSLLALPLGVVSGGLAALIFSFIFAPVQLIKLSLNKIRELYHYGKWVTIGTFISYLNDQGDDFLVSKLLGAYPLGLYQTAYKISNLPTTQGAGLIYQVIFPIFSSIQSDKVRLRRGLLKSLLMTFGLSLVFAVSVYLTAPFFVKLFFGEVWLKMIPALNVLLIFGLTRPLISVGAAVFDARGEPRIPAEICLMKLAIMALLLYPLTQAYGIVGTAWSVVVAQISVYPLFIYKLRKSLA</sequence>
<reference evidence="8 9" key="1">
    <citation type="journal article" date="2015" name="Nature">
        <title>rRNA introns, odd ribosomes, and small enigmatic genomes across a large radiation of phyla.</title>
        <authorList>
            <person name="Brown C.T."/>
            <person name="Hug L.A."/>
            <person name="Thomas B.C."/>
            <person name="Sharon I."/>
            <person name="Castelle C.J."/>
            <person name="Singh A."/>
            <person name="Wilkins M.J."/>
            <person name="Williams K.H."/>
            <person name="Banfield J.F."/>
        </authorList>
    </citation>
    <scope>NUCLEOTIDE SEQUENCE [LARGE SCALE GENOMIC DNA]</scope>
</reference>
<evidence type="ECO:0000313" key="9">
    <source>
        <dbReference type="Proteomes" id="UP000034213"/>
    </source>
</evidence>
<gene>
    <name evidence="8" type="ORF">UV54_C0055G0002</name>
</gene>
<evidence type="ECO:0000256" key="6">
    <source>
        <dbReference type="ARBA" id="ARBA00023136"/>
    </source>
</evidence>
<dbReference type="EMBL" id="LCEW01000055">
    <property type="protein sequence ID" value="KKS78674.1"/>
    <property type="molecule type" value="Genomic_DNA"/>
</dbReference>
<feature type="transmembrane region" description="Helical" evidence="7">
    <location>
        <begin position="169"/>
        <end position="195"/>
    </location>
</feature>
<feature type="transmembrane region" description="Helical" evidence="7">
    <location>
        <begin position="320"/>
        <end position="343"/>
    </location>
</feature>
<dbReference type="GO" id="GO:0005886">
    <property type="term" value="C:plasma membrane"/>
    <property type="evidence" value="ECO:0007669"/>
    <property type="project" value="UniProtKB-SubCell"/>
</dbReference>
<evidence type="ECO:0000256" key="5">
    <source>
        <dbReference type="ARBA" id="ARBA00022989"/>
    </source>
</evidence>
<feature type="transmembrane region" description="Helical" evidence="7">
    <location>
        <begin position="144"/>
        <end position="163"/>
    </location>
</feature>
<keyword evidence="4 7" id="KW-0812">Transmembrane</keyword>
<dbReference type="PANTHER" id="PTHR30250">
    <property type="entry name" value="PST FAMILY PREDICTED COLANIC ACID TRANSPORTER"/>
    <property type="match status" value="1"/>
</dbReference>
<dbReference type="InterPro" id="IPR050833">
    <property type="entry name" value="Poly_Biosynth_Transport"/>
</dbReference>
<accession>A0A0G1BZQ8</accession>
<evidence type="ECO:0000313" key="8">
    <source>
        <dbReference type="EMBL" id="KKS78674.1"/>
    </source>
</evidence>
<feature type="transmembrane region" description="Helical" evidence="7">
    <location>
        <begin position="12"/>
        <end position="35"/>
    </location>
</feature>
<feature type="transmembrane region" description="Helical" evidence="7">
    <location>
        <begin position="41"/>
        <end position="58"/>
    </location>
</feature>
<evidence type="ECO:0000256" key="1">
    <source>
        <dbReference type="ARBA" id="ARBA00004651"/>
    </source>
</evidence>
<feature type="transmembrane region" description="Helical" evidence="7">
    <location>
        <begin position="380"/>
        <end position="398"/>
    </location>
</feature>
<comment type="similarity">
    <text evidence="2">Belongs to the polysaccharide synthase family.</text>
</comment>
<keyword evidence="3" id="KW-1003">Cell membrane</keyword>
<evidence type="ECO:0000256" key="4">
    <source>
        <dbReference type="ARBA" id="ARBA00022692"/>
    </source>
</evidence>
<proteinExistence type="inferred from homology"/>
<dbReference type="PANTHER" id="PTHR30250:SF10">
    <property type="entry name" value="LIPOPOLYSACCHARIDE BIOSYNTHESIS PROTEIN WZXC"/>
    <property type="match status" value="1"/>
</dbReference>
<dbReference type="Proteomes" id="UP000034213">
    <property type="component" value="Unassembled WGS sequence"/>
</dbReference>
<feature type="transmembrane region" description="Helical" evidence="7">
    <location>
        <begin position="285"/>
        <end position="308"/>
    </location>
</feature>
<keyword evidence="5 7" id="KW-1133">Transmembrane helix</keyword>
<organism evidence="8 9">
    <name type="scientific">Candidatus Beckwithbacteria bacterium GW2011_GWA2_43_10</name>
    <dbReference type="NCBI Taxonomy" id="1618369"/>
    <lineage>
        <taxon>Bacteria</taxon>
        <taxon>Candidatus Beckwithiibacteriota</taxon>
    </lineage>
</organism>
<feature type="transmembrane region" description="Helical" evidence="7">
    <location>
        <begin position="79"/>
        <end position="97"/>
    </location>
</feature>
<evidence type="ECO:0000256" key="7">
    <source>
        <dbReference type="SAM" id="Phobius"/>
    </source>
</evidence>
<keyword evidence="6 7" id="KW-0472">Membrane</keyword>
<dbReference type="CDD" id="cd13127">
    <property type="entry name" value="MATE_tuaB_like"/>
    <property type="match status" value="1"/>
</dbReference>
<comment type="subcellular location">
    <subcellularLocation>
        <location evidence="1">Cell membrane</location>
        <topology evidence="1">Multi-pass membrane protein</topology>
    </subcellularLocation>
</comment>
<evidence type="ECO:0000256" key="3">
    <source>
        <dbReference type="ARBA" id="ARBA00022475"/>
    </source>
</evidence>
<dbReference type="Pfam" id="PF13440">
    <property type="entry name" value="Polysacc_synt_3"/>
    <property type="match status" value="1"/>
</dbReference>
<evidence type="ECO:0000256" key="2">
    <source>
        <dbReference type="ARBA" id="ARBA00007430"/>
    </source>
</evidence>
<dbReference type="AlphaFoldDB" id="A0A0G1BZQ8"/>
<feature type="transmembrane region" description="Helical" evidence="7">
    <location>
        <begin position="112"/>
        <end position="132"/>
    </location>
</feature>